<evidence type="ECO:0000256" key="6">
    <source>
        <dbReference type="RuleBase" id="RU366058"/>
    </source>
</evidence>
<dbReference type="RefSeq" id="WP_015253508.1">
    <property type="nucleotide sequence ID" value="NZ_CAJRAY010000002.1"/>
</dbReference>
<evidence type="ECO:0000256" key="3">
    <source>
        <dbReference type="ARBA" id="ARBA00022692"/>
    </source>
</evidence>
<comment type="caution">
    <text evidence="8">The sequence shown here is derived from an EMBL/GenBank/DDBJ whole genome shotgun (WGS) entry which is preliminary data.</text>
</comment>
<dbReference type="PANTHER" id="PTHR12677:SF55">
    <property type="entry name" value="UNDECAPRENYL PHOSPHATE TRANSPORTER SAOUHSC_00901-RELATED"/>
    <property type="match status" value="1"/>
</dbReference>
<sequence>MFESIMDWFRDLQQMDEAEIRQAIQSYAAYGPLPGILLPFLEAFLAFLPLFVFIAVNANVYGLGLGILYSWIGVCLGAFSVFWIARLIGRRPGIWLQRRFPATRRFFRWIERKGFTPIFLLACFPFAPSFLVNLASGLSTVRFGTFALAILMGKAVMIFSVSFLSFDITQLAHQPWRIVTAVVVIAAMWFGGKKLESRYLSRASR</sequence>
<proteinExistence type="inferred from homology"/>
<dbReference type="Pfam" id="PF09335">
    <property type="entry name" value="VTT_dom"/>
    <property type="match status" value="1"/>
</dbReference>
<evidence type="ECO:0000313" key="9">
    <source>
        <dbReference type="Proteomes" id="UP000681526"/>
    </source>
</evidence>
<comment type="similarity">
    <text evidence="6">Belongs to the TVP38/TMEM64 family.</text>
</comment>
<keyword evidence="9" id="KW-1185">Reference proteome</keyword>
<dbReference type="InterPro" id="IPR032816">
    <property type="entry name" value="VTT_dom"/>
</dbReference>
<feature type="transmembrane region" description="Helical" evidence="6">
    <location>
        <begin position="141"/>
        <end position="164"/>
    </location>
</feature>
<feature type="transmembrane region" description="Helical" evidence="6">
    <location>
        <begin position="68"/>
        <end position="89"/>
    </location>
</feature>
<evidence type="ECO:0000313" key="8">
    <source>
        <dbReference type="EMBL" id="CAG5076542.1"/>
    </source>
</evidence>
<evidence type="ECO:0000256" key="1">
    <source>
        <dbReference type="ARBA" id="ARBA00004651"/>
    </source>
</evidence>
<keyword evidence="5 6" id="KW-0472">Membrane</keyword>
<evidence type="ECO:0000259" key="7">
    <source>
        <dbReference type="Pfam" id="PF09335"/>
    </source>
</evidence>
<keyword evidence="4 6" id="KW-1133">Transmembrane helix</keyword>
<dbReference type="PANTHER" id="PTHR12677">
    <property type="entry name" value="GOLGI APPARATUS MEMBRANE PROTEIN TVP38-RELATED"/>
    <property type="match status" value="1"/>
</dbReference>
<accession>A0ABM8UZJ2</accession>
<keyword evidence="3 6" id="KW-0812">Transmembrane</keyword>
<evidence type="ECO:0000256" key="5">
    <source>
        <dbReference type="ARBA" id="ARBA00023136"/>
    </source>
</evidence>
<gene>
    <name evidence="8" type="primary">txxe 3878-yhjE</name>
    <name evidence="8" type="ORF">TXXE_00675</name>
</gene>
<reference evidence="8 9" key="1">
    <citation type="submission" date="2021-04" db="EMBL/GenBank/DDBJ databases">
        <authorList>
            <person name="Rakotoarivonina H."/>
        </authorList>
    </citation>
    <scope>NUCLEOTIDE SEQUENCE [LARGE SCALE GENOMIC DNA]</scope>
    <source>
        <strain evidence="8 9">XE</strain>
    </source>
</reference>
<name>A0ABM8UZJ2_THEXY</name>
<feature type="domain" description="VTT" evidence="7">
    <location>
        <begin position="49"/>
        <end position="164"/>
    </location>
</feature>
<organism evidence="8 9">
    <name type="scientific">Thermobacillus xylanilyticus</name>
    <dbReference type="NCBI Taxonomy" id="76633"/>
    <lineage>
        <taxon>Bacteria</taxon>
        <taxon>Bacillati</taxon>
        <taxon>Bacillota</taxon>
        <taxon>Bacilli</taxon>
        <taxon>Bacillales</taxon>
        <taxon>Paenibacillaceae</taxon>
        <taxon>Thermobacillus</taxon>
    </lineage>
</organism>
<evidence type="ECO:0000256" key="2">
    <source>
        <dbReference type="ARBA" id="ARBA00022475"/>
    </source>
</evidence>
<evidence type="ECO:0000256" key="4">
    <source>
        <dbReference type="ARBA" id="ARBA00022989"/>
    </source>
</evidence>
<dbReference type="InterPro" id="IPR015414">
    <property type="entry name" value="TMEM64"/>
</dbReference>
<dbReference type="EMBL" id="CAJRAY010000002">
    <property type="protein sequence ID" value="CAG5076542.1"/>
    <property type="molecule type" value="Genomic_DNA"/>
</dbReference>
<feature type="transmembrane region" description="Helical" evidence="6">
    <location>
        <begin position="176"/>
        <end position="192"/>
    </location>
</feature>
<feature type="transmembrane region" description="Helical" evidence="6">
    <location>
        <begin position="114"/>
        <end position="135"/>
    </location>
</feature>
<comment type="subcellular location">
    <subcellularLocation>
        <location evidence="1 6">Cell membrane</location>
        <topology evidence="1 6">Multi-pass membrane protein</topology>
    </subcellularLocation>
</comment>
<keyword evidence="2 6" id="KW-1003">Cell membrane</keyword>
<dbReference type="Proteomes" id="UP000681526">
    <property type="component" value="Unassembled WGS sequence"/>
</dbReference>
<feature type="transmembrane region" description="Helical" evidence="6">
    <location>
        <begin position="36"/>
        <end position="56"/>
    </location>
</feature>
<protein>
    <recommendedName>
        <fullName evidence="6">TVP38/TMEM64 family membrane protein</fullName>
    </recommendedName>
</protein>